<dbReference type="EMBL" id="CAFBPU010000021">
    <property type="protein sequence ID" value="CAB5032572.1"/>
    <property type="molecule type" value="Genomic_DNA"/>
</dbReference>
<name>A0A6J7BSI8_9ZZZZ</name>
<reference evidence="3" key="1">
    <citation type="submission" date="2020-05" db="EMBL/GenBank/DDBJ databases">
        <authorList>
            <person name="Chiriac C."/>
            <person name="Salcher M."/>
            <person name="Ghai R."/>
            <person name="Kavagutti S V."/>
        </authorList>
    </citation>
    <scope>NUCLEOTIDE SEQUENCE</scope>
</reference>
<evidence type="ECO:0000256" key="1">
    <source>
        <dbReference type="SAM" id="MobiDB-lite"/>
    </source>
</evidence>
<feature type="region of interest" description="Disordered" evidence="1">
    <location>
        <begin position="17"/>
        <end position="51"/>
    </location>
</feature>
<keyword evidence="2" id="KW-0472">Membrane</keyword>
<accession>A0A6J7BSI8</accession>
<sequence>MSNDDEFDRLLREVDASLGGGSTAGAPVSRSPGPVSRTRASEGQVVTAESRGPMASGLRTGVLSGLACGAGVTVLTAIFAWLPFIDNPISSGMGAFVGAFLTGTVLGVRRAGRRNA</sequence>
<evidence type="ECO:0000313" key="5">
    <source>
        <dbReference type="EMBL" id="CAB5032572.1"/>
    </source>
</evidence>
<dbReference type="EMBL" id="CAFBIZ010000043">
    <property type="protein sequence ID" value="CAB4847791.1"/>
    <property type="molecule type" value="Genomic_DNA"/>
</dbReference>
<feature type="transmembrane region" description="Helical" evidence="2">
    <location>
        <begin position="88"/>
        <end position="108"/>
    </location>
</feature>
<gene>
    <name evidence="3" type="ORF">UFOPK3268_00486</name>
    <name evidence="4" type="ORF">UFOPK3752_01709</name>
    <name evidence="5" type="ORF">UFOPK4150_01162</name>
</gene>
<feature type="transmembrane region" description="Helical" evidence="2">
    <location>
        <begin position="61"/>
        <end position="82"/>
    </location>
</feature>
<evidence type="ECO:0000256" key="2">
    <source>
        <dbReference type="SAM" id="Phobius"/>
    </source>
</evidence>
<protein>
    <submittedName>
        <fullName evidence="3">Unannotated protein</fullName>
    </submittedName>
</protein>
<dbReference type="AlphaFoldDB" id="A0A6J7BSI8"/>
<evidence type="ECO:0000313" key="3">
    <source>
        <dbReference type="EMBL" id="CAB4847791.1"/>
    </source>
</evidence>
<evidence type="ECO:0000313" key="4">
    <source>
        <dbReference type="EMBL" id="CAB4951876.1"/>
    </source>
</evidence>
<keyword evidence="2" id="KW-1133">Transmembrane helix</keyword>
<proteinExistence type="predicted"/>
<dbReference type="EMBL" id="CAFBND010000083">
    <property type="protein sequence ID" value="CAB4951876.1"/>
    <property type="molecule type" value="Genomic_DNA"/>
</dbReference>
<keyword evidence="2" id="KW-0812">Transmembrane</keyword>
<organism evidence="3">
    <name type="scientific">freshwater metagenome</name>
    <dbReference type="NCBI Taxonomy" id="449393"/>
    <lineage>
        <taxon>unclassified sequences</taxon>
        <taxon>metagenomes</taxon>
        <taxon>ecological metagenomes</taxon>
    </lineage>
</organism>